<evidence type="ECO:0000313" key="6">
    <source>
        <dbReference type="Proteomes" id="UP000515511"/>
    </source>
</evidence>
<sequence length="263" mass="27479">MRRNVNKHVVVVSGGGTGIGAATARRFAQDGADVVLLGRRREPLETVAAEIGALAIPCDTSDRAQTEETISRVVERYGRLDTVIANAGGHGVGTVAETDDNQWELSFRTNVSTAFVLARAALPELVESRGSIVVVSSLAGLFAGPGVAGYTVGKHALLGLTRSLARDYGRRGVRVNAVCPGWVRTPMADEEMDVFASEAGLPGREEGYAVVTRDVPLGRPAAPEEIASAIRFLASPDAGYITGSTLVVDGGAHIVDLPTVSMS</sequence>
<evidence type="ECO:0000259" key="4">
    <source>
        <dbReference type="SMART" id="SM00822"/>
    </source>
</evidence>
<comment type="similarity">
    <text evidence="1">Belongs to the short-chain dehydrogenases/reductases (SDR) family.</text>
</comment>
<dbReference type="SUPFAM" id="SSF51735">
    <property type="entry name" value="NAD(P)-binding Rossmann-fold domains"/>
    <property type="match status" value="1"/>
</dbReference>
<organism evidence="5 6">
    <name type="scientific">Leifsonia shinshuensis</name>
    <dbReference type="NCBI Taxonomy" id="150026"/>
    <lineage>
        <taxon>Bacteria</taxon>
        <taxon>Bacillati</taxon>
        <taxon>Actinomycetota</taxon>
        <taxon>Actinomycetes</taxon>
        <taxon>Micrococcales</taxon>
        <taxon>Microbacteriaceae</taxon>
        <taxon>Leifsonia</taxon>
    </lineage>
</organism>
<name>A0A7G6YGM4_9MICO</name>
<keyword evidence="3" id="KW-0520">NAD</keyword>
<dbReference type="InterPro" id="IPR057326">
    <property type="entry name" value="KR_dom"/>
</dbReference>
<dbReference type="KEGG" id="lse:F1C12_09800"/>
<dbReference type="PRINTS" id="PR00081">
    <property type="entry name" value="GDHRDH"/>
</dbReference>
<dbReference type="PANTHER" id="PTHR24321:SF8">
    <property type="entry name" value="ESTRADIOL 17-BETA-DEHYDROGENASE 8-RELATED"/>
    <property type="match status" value="1"/>
</dbReference>
<dbReference type="InterPro" id="IPR002347">
    <property type="entry name" value="SDR_fam"/>
</dbReference>
<dbReference type="PROSITE" id="PS00061">
    <property type="entry name" value="ADH_SHORT"/>
    <property type="match status" value="1"/>
</dbReference>
<dbReference type="Gene3D" id="3.40.50.720">
    <property type="entry name" value="NAD(P)-binding Rossmann-like Domain"/>
    <property type="match status" value="1"/>
</dbReference>
<dbReference type="GO" id="GO:0016491">
    <property type="term" value="F:oxidoreductase activity"/>
    <property type="evidence" value="ECO:0007669"/>
    <property type="project" value="UniProtKB-KW"/>
</dbReference>
<keyword evidence="2" id="KW-0560">Oxidoreductase</keyword>
<evidence type="ECO:0000256" key="3">
    <source>
        <dbReference type="ARBA" id="ARBA00023027"/>
    </source>
</evidence>
<reference evidence="6" key="1">
    <citation type="submission" date="2019-09" db="EMBL/GenBank/DDBJ databases">
        <title>Antimicrobial potential of Antarctic Bacteria.</title>
        <authorList>
            <person name="Benaud N."/>
            <person name="Edwards R.J."/>
            <person name="Ferrari B.C."/>
        </authorList>
    </citation>
    <scope>NUCLEOTIDE SEQUENCE [LARGE SCALE GENOMIC DNA]</scope>
    <source>
        <strain evidence="6">INR9</strain>
    </source>
</reference>
<dbReference type="PRINTS" id="PR00080">
    <property type="entry name" value="SDRFAMILY"/>
</dbReference>
<dbReference type="InterPro" id="IPR036291">
    <property type="entry name" value="NAD(P)-bd_dom_sf"/>
</dbReference>
<protein>
    <submittedName>
        <fullName evidence="5">SDR family oxidoreductase</fullName>
    </submittedName>
</protein>
<dbReference type="FunFam" id="3.40.50.720:FF:000084">
    <property type="entry name" value="Short-chain dehydrogenase reductase"/>
    <property type="match status" value="1"/>
</dbReference>
<feature type="domain" description="Ketoreductase" evidence="4">
    <location>
        <begin position="8"/>
        <end position="189"/>
    </location>
</feature>
<dbReference type="InterPro" id="IPR020904">
    <property type="entry name" value="Sc_DH/Rdtase_CS"/>
</dbReference>
<dbReference type="PANTHER" id="PTHR24321">
    <property type="entry name" value="DEHYDROGENASES, SHORT CHAIN"/>
    <property type="match status" value="1"/>
</dbReference>
<evidence type="ECO:0000256" key="2">
    <source>
        <dbReference type="ARBA" id="ARBA00023002"/>
    </source>
</evidence>
<accession>A0A7G6YGM4</accession>
<dbReference type="AlphaFoldDB" id="A0A7G6YGM4"/>
<evidence type="ECO:0000256" key="1">
    <source>
        <dbReference type="ARBA" id="ARBA00006484"/>
    </source>
</evidence>
<dbReference type="Proteomes" id="UP000515511">
    <property type="component" value="Chromosome"/>
</dbReference>
<dbReference type="Pfam" id="PF13561">
    <property type="entry name" value="adh_short_C2"/>
    <property type="match status" value="1"/>
</dbReference>
<proteinExistence type="inferred from homology"/>
<evidence type="ECO:0000313" key="5">
    <source>
        <dbReference type="EMBL" id="QNE37639.1"/>
    </source>
</evidence>
<gene>
    <name evidence="5" type="ORF">F1C12_09800</name>
</gene>
<dbReference type="SMART" id="SM00822">
    <property type="entry name" value="PKS_KR"/>
    <property type="match status" value="1"/>
</dbReference>
<dbReference type="EMBL" id="CP043641">
    <property type="protein sequence ID" value="QNE37639.1"/>
    <property type="molecule type" value="Genomic_DNA"/>
</dbReference>
<dbReference type="CDD" id="cd05233">
    <property type="entry name" value="SDR_c"/>
    <property type="match status" value="1"/>
</dbReference>